<reference evidence="2 3" key="1">
    <citation type="submission" date="2023-04" db="EMBL/GenBank/DDBJ databases">
        <title>Ectobacillus antri isolated from activated sludge.</title>
        <authorList>
            <person name="Yan P."/>
            <person name="Liu X."/>
        </authorList>
    </citation>
    <scope>NUCLEOTIDE SEQUENCE [LARGE SCALE GENOMIC DNA]</scope>
    <source>
        <strain evidence="2 3">C18H</strain>
    </source>
</reference>
<sequence length="59" mass="6449">MEHIQYRLLMIALVAVIFMIGIGIMIAEKSSAGAIVCVIGTIVSIGYGFVTKRKLRKHS</sequence>
<evidence type="ECO:0000313" key="3">
    <source>
        <dbReference type="Proteomes" id="UP001218246"/>
    </source>
</evidence>
<dbReference type="RefSeq" id="WP_124564902.1">
    <property type="nucleotide sequence ID" value="NZ_JARRRY010000001.1"/>
</dbReference>
<dbReference type="EMBL" id="JARULN010000001">
    <property type="protein sequence ID" value="MDG5752463.1"/>
    <property type="molecule type" value="Genomic_DNA"/>
</dbReference>
<keyword evidence="1" id="KW-1133">Transmembrane helix</keyword>
<name>A0ABT6H0Z9_9BACI</name>
<keyword evidence="3" id="KW-1185">Reference proteome</keyword>
<feature type="transmembrane region" description="Helical" evidence="1">
    <location>
        <begin position="32"/>
        <end position="50"/>
    </location>
</feature>
<keyword evidence="1" id="KW-0472">Membrane</keyword>
<accession>A0ABT6H0Z9</accession>
<comment type="caution">
    <text evidence="2">The sequence shown here is derived from an EMBL/GenBank/DDBJ whole genome shotgun (WGS) entry which is preliminary data.</text>
</comment>
<proteinExistence type="predicted"/>
<organism evidence="2 3">
    <name type="scientific">Ectobacillus antri</name>
    <dbReference type="NCBI Taxonomy" id="2486280"/>
    <lineage>
        <taxon>Bacteria</taxon>
        <taxon>Bacillati</taxon>
        <taxon>Bacillota</taxon>
        <taxon>Bacilli</taxon>
        <taxon>Bacillales</taxon>
        <taxon>Bacillaceae</taxon>
        <taxon>Ectobacillus</taxon>
    </lineage>
</organism>
<protein>
    <submittedName>
        <fullName evidence="2">DUF5325 family protein</fullName>
    </submittedName>
</protein>
<dbReference type="Pfam" id="PF17259">
    <property type="entry name" value="DUF5325"/>
    <property type="match status" value="1"/>
</dbReference>
<evidence type="ECO:0000256" key="1">
    <source>
        <dbReference type="SAM" id="Phobius"/>
    </source>
</evidence>
<evidence type="ECO:0000313" key="2">
    <source>
        <dbReference type="EMBL" id="MDG5752463.1"/>
    </source>
</evidence>
<keyword evidence="1" id="KW-0812">Transmembrane</keyword>
<dbReference type="Proteomes" id="UP001218246">
    <property type="component" value="Unassembled WGS sequence"/>
</dbReference>
<dbReference type="InterPro" id="IPR035211">
    <property type="entry name" value="DUF5325"/>
</dbReference>
<gene>
    <name evidence="2" type="ORF">P6P90_00420</name>
</gene>
<feature type="transmembrane region" description="Helical" evidence="1">
    <location>
        <begin position="7"/>
        <end position="26"/>
    </location>
</feature>